<gene>
    <name evidence="4" type="ORF">H9968_02865</name>
</gene>
<organism evidence="4 5">
    <name type="scientific">Candidatus Anaerobutyricum stercoris</name>
    <dbReference type="NCBI Taxonomy" id="2838457"/>
    <lineage>
        <taxon>Bacteria</taxon>
        <taxon>Bacillati</taxon>
        <taxon>Bacillota</taxon>
        <taxon>Clostridia</taxon>
        <taxon>Lachnospirales</taxon>
        <taxon>Lachnospiraceae</taxon>
        <taxon>Anaerobutyricum</taxon>
    </lineage>
</organism>
<evidence type="ECO:0000259" key="2">
    <source>
        <dbReference type="Pfam" id="PF06605"/>
    </source>
</evidence>
<reference evidence="4" key="1">
    <citation type="journal article" date="2021" name="PeerJ">
        <title>Extensive microbial diversity within the chicken gut microbiome revealed by metagenomics and culture.</title>
        <authorList>
            <person name="Gilroy R."/>
            <person name="Ravi A."/>
            <person name="Getino M."/>
            <person name="Pursley I."/>
            <person name="Horton D.L."/>
            <person name="Alikhan N.F."/>
            <person name="Baker D."/>
            <person name="Gharbi K."/>
            <person name="Hall N."/>
            <person name="Watson M."/>
            <person name="Adriaenssens E.M."/>
            <person name="Foster-Nyarko E."/>
            <person name="Jarju S."/>
            <person name="Secka A."/>
            <person name="Antonio M."/>
            <person name="Oren A."/>
            <person name="Chaudhuri R.R."/>
            <person name="La Ragione R."/>
            <person name="Hildebrand F."/>
            <person name="Pallen M.J."/>
        </authorList>
    </citation>
    <scope>NUCLEOTIDE SEQUENCE</scope>
    <source>
        <strain evidence="4">CHK179-28034</strain>
    </source>
</reference>
<feature type="region of interest" description="Disordered" evidence="1">
    <location>
        <begin position="453"/>
        <end position="472"/>
    </location>
</feature>
<evidence type="ECO:0000313" key="4">
    <source>
        <dbReference type="EMBL" id="HIZ38855.1"/>
    </source>
</evidence>
<comment type="caution">
    <text evidence="4">The sequence shown here is derived from an EMBL/GenBank/DDBJ whole genome shotgun (WGS) entry which is preliminary data.</text>
</comment>
<dbReference type="NCBIfam" id="TIGR01665">
    <property type="entry name" value="put_anti_recept"/>
    <property type="match status" value="1"/>
</dbReference>
<dbReference type="SUPFAM" id="SSF88874">
    <property type="entry name" value="Receptor-binding domain of short tail fibre protein gp12"/>
    <property type="match status" value="1"/>
</dbReference>
<dbReference type="EMBL" id="DXBR01000036">
    <property type="protein sequence ID" value="HIZ38855.1"/>
    <property type="molecule type" value="Genomic_DNA"/>
</dbReference>
<dbReference type="InterPro" id="IPR010572">
    <property type="entry name" value="Tail_dom"/>
</dbReference>
<dbReference type="AlphaFoldDB" id="A0A9D2J6H8"/>
<evidence type="ECO:0000256" key="1">
    <source>
        <dbReference type="SAM" id="MobiDB-lite"/>
    </source>
</evidence>
<feature type="domain" description="Baseplate structural protein Gp10 C-terminal" evidence="3">
    <location>
        <begin position="405"/>
        <end position="558"/>
    </location>
</feature>
<proteinExistence type="predicted"/>
<sequence>MYRVLCDGKTLHDVRDEEYQLLSPKISLELNKTGNFDFGVLDTHPNVEAIAKLKSRIEVYEDDELLFKGRPLNNEDDFQNTGQISCEGELAFLLDSIQRPKSYGRQNTFPPISTNIEIFRLIIAEHNAQVEANKQFTVGQIDIDSEELENFDANYEKTWDFIQTNFLDKYEGYLRVRQVGTVRYLDYVKQYGKVSDQVIRFGENLLDLKKYSKAEDIKTAIIPVGANNVRINTANGHNGTDYIYSQDAVDLYGWIIDKVDFSDANSPDELLAAAKEYLNSCINLAITIELTAVDLHMVDVDINAIRLGDLVPCVSEKHGLLSTLGDISTYYLVSKYEIDLENPANNTITLGRTLSCLSEKMVENAAMKNDIQIVKINTDHAVQTAESASQTAQEAMNVASNVLAAYPIGSIYLNVSPINPTNFFGGTWVRWGTGRVPVGIDTAQTEFNTVEKTGGEKSHVLSSGEMPPHSHTVGGGSCTTASNGNHMHNVYYRNGVASGNGGKLGTTTNNDGAWDSTAYAGEHTHTVPAHAHTVSASGSGQAHNNLPPYIVCYMWKRTA</sequence>
<protein>
    <submittedName>
        <fullName evidence="4">Phage tail protein</fullName>
    </submittedName>
</protein>
<feature type="domain" description="Tail spike" evidence="2">
    <location>
        <begin position="134"/>
        <end position="361"/>
    </location>
</feature>
<dbReference type="Proteomes" id="UP000824049">
    <property type="component" value="Unassembled WGS sequence"/>
</dbReference>
<evidence type="ECO:0000259" key="3">
    <source>
        <dbReference type="Pfam" id="PF21939"/>
    </source>
</evidence>
<evidence type="ECO:0000313" key="5">
    <source>
        <dbReference type="Proteomes" id="UP000824049"/>
    </source>
</evidence>
<reference evidence="4" key="2">
    <citation type="submission" date="2021-04" db="EMBL/GenBank/DDBJ databases">
        <authorList>
            <person name="Gilroy R."/>
        </authorList>
    </citation>
    <scope>NUCLEOTIDE SEQUENCE</scope>
    <source>
        <strain evidence="4">CHK179-28034</strain>
    </source>
</reference>
<dbReference type="Pfam" id="PF21939">
    <property type="entry name" value="Gp10_C"/>
    <property type="match status" value="1"/>
</dbReference>
<accession>A0A9D2J6H8</accession>
<dbReference type="InterPro" id="IPR007119">
    <property type="entry name" value="Phage_tail_spike_N"/>
</dbReference>
<name>A0A9D2J6H8_9FIRM</name>
<dbReference type="InterPro" id="IPR053827">
    <property type="entry name" value="Gp10_C"/>
</dbReference>
<dbReference type="Pfam" id="PF06605">
    <property type="entry name" value="Prophage_tail"/>
    <property type="match status" value="1"/>
</dbReference>